<sequence>MLKAASLLKSWTPAVTAVRRHPYPRSFLQFLNNQPQTCVSTIGTGLTCASEHRPSQHVIIGLFTDVGSRYESVHENGMTHFFEHLAFKGTKSKTREQIECRMNACGAKFGCFTNRETAVFYADCLCSEVPAVMEILVESIYYNAFNPAEIEAQKAIVVAEMQHQDSDVNVLLSDYLHASAFQGSPLAQSILGSSMKVYNFTDNALCQFITRNFNPYRTVLVSVGGISHEQLECLANTYMMNVTAAVQCREPDLYRFTGSDVRYRNDSLPVGNIAVAVEGPCFCDFDRLYMDVARSYLGGWDQSQYAKRDHAAPVARRASLGKFCDAYQAFNITYKDTALWGVQFLSRGLDQEDMLYTIQDVWMQMCTMITEGELQRAKRQLKAELLTKTDTCFGAFKDIGRYVLYNCNHRPSLVERLIAIDKVTVDDFKDVCMKFIYDKCPVVVVVGQSEGLPEYTRIRASMYWLRV</sequence>
<gene>
    <name evidence="1" type="ORF">MSG28_001288</name>
</gene>
<evidence type="ECO:0000313" key="2">
    <source>
        <dbReference type="Proteomes" id="UP001064048"/>
    </source>
</evidence>
<organism evidence="1 2">
    <name type="scientific">Choristoneura fumiferana</name>
    <name type="common">Spruce budworm moth</name>
    <name type="synonym">Archips fumiferana</name>
    <dbReference type="NCBI Taxonomy" id="7141"/>
    <lineage>
        <taxon>Eukaryota</taxon>
        <taxon>Metazoa</taxon>
        <taxon>Ecdysozoa</taxon>
        <taxon>Arthropoda</taxon>
        <taxon>Hexapoda</taxon>
        <taxon>Insecta</taxon>
        <taxon>Pterygota</taxon>
        <taxon>Neoptera</taxon>
        <taxon>Endopterygota</taxon>
        <taxon>Lepidoptera</taxon>
        <taxon>Glossata</taxon>
        <taxon>Ditrysia</taxon>
        <taxon>Tortricoidea</taxon>
        <taxon>Tortricidae</taxon>
        <taxon>Tortricinae</taxon>
        <taxon>Choristoneura</taxon>
    </lineage>
</organism>
<reference evidence="1 2" key="1">
    <citation type="journal article" date="2022" name="Genome Biol. Evol.">
        <title>The Spruce Budworm Genome: Reconstructing the Evolutionary History of Antifreeze Proteins.</title>
        <authorList>
            <person name="Beliveau C."/>
            <person name="Gagne P."/>
            <person name="Picq S."/>
            <person name="Vernygora O."/>
            <person name="Keeling C.I."/>
            <person name="Pinkney K."/>
            <person name="Doucet D."/>
            <person name="Wen F."/>
            <person name="Johnston J.S."/>
            <person name="Maaroufi H."/>
            <person name="Boyle B."/>
            <person name="Laroche J."/>
            <person name="Dewar K."/>
            <person name="Juretic N."/>
            <person name="Blackburn G."/>
            <person name="Nisole A."/>
            <person name="Brunet B."/>
            <person name="Brandao M."/>
            <person name="Lumley L."/>
            <person name="Duan J."/>
            <person name="Quan G."/>
            <person name="Lucarotti C.J."/>
            <person name="Roe A.D."/>
            <person name="Sperling F.A.H."/>
            <person name="Levesque R.C."/>
            <person name="Cusson M."/>
        </authorList>
    </citation>
    <scope>NUCLEOTIDE SEQUENCE [LARGE SCALE GENOMIC DNA]</scope>
    <source>
        <strain evidence="1">Glfc:IPQL:Cfum</strain>
    </source>
</reference>
<dbReference type="Proteomes" id="UP001064048">
    <property type="component" value="Chromosome Z"/>
</dbReference>
<evidence type="ECO:0000313" key="1">
    <source>
        <dbReference type="EMBL" id="KAI8431259.1"/>
    </source>
</evidence>
<proteinExistence type="predicted"/>
<accession>A0ACC0K4J0</accession>
<name>A0ACC0K4J0_CHOFU</name>
<keyword evidence="2" id="KW-1185">Reference proteome</keyword>
<protein>
    <submittedName>
        <fullName evidence="1">Uncharacterized protein</fullName>
    </submittedName>
</protein>
<comment type="caution">
    <text evidence="1">The sequence shown here is derived from an EMBL/GenBank/DDBJ whole genome shotgun (WGS) entry which is preliminary data.</text>
</comment>
<dbReference type="EMBL" id="CM046131">
    <property type="protein sequence ID" value="KAI8431259.1"/>
    <property type="molecule type" value="Genomic_DNA"/>
</dbReference>